<protein>
    <submittedName>
        <fullName evidence="1">Uncharacterized protein</fullName>
    </submittedName>
</protein>
<dbReference type="Proteomes" id="UP000305729">
    <property type="component" value="Chromosome 1"/>
</dbReference>
<dbReference type="EMBL" id="CP045429">
    <property type="protein sequence ID" value="QPB83745.1"/>
    <property type="molecule type" value="Genomic_DNA"/>
</dbReference>
<organism evidence="1 2">
    <name type="scientific">Pseudoalteromonas rubra</name>
    <dbReference type="NCBI Taxonomy" id="43658"/>
    <lineage>
        <taxon>Bacteria</taxon>
        <taxon>Pseudomonadati</taxon>
        <taxon>Pseudomonadota</taxon>
        <taxon>Gammaproteobacteria</taxon>
        <taxon>Alteromonadales</taxon>
        <taxon>Pseudoalteromonadaceae</taxon>
        <taxon>Pseudoalteromonas</taxon>
    </lineage>
</organism>
<reference evidence="1 2" key="1">
    <citation type="submission" date="2019-10" db="EMBL/GenBank/DDBJ databases">
        <title>Pseudoalteromonas rubra S4059.</title>
        <authorList>
            <person name="Paulsen S."/>
            <person name="Wang X."/>
        </authorList>
    </citation>
    <scope>NUCLEOTIDE SEQUENCE [LARGE SCALE GENOMIC DNA]</scope>
    <source>
        <strain evidence="1 2">S4059</strain>
    </source>
</reference>
<sequence length="88" mass="9778">MTYGGAGVIYPLMVLLFLVLPVIFIWMYRGTGNRSSRLWIGYSQLAALLIAFTFLFSDTGLLQNIGFIIALCMLASLLITPLLFKNKA</sequence>
<name>A0A5S3V072_9GAMM</name>
<gene>
    <name evidence="1" type="ORF">CWC22_012375</name>
</gene>
<evidence type="ECO:0000313" key="2">
    <source>
        <dbReference type="Proteomes" id="UP000305729"/>
    </source>
</evidence>
<evidence type="ECO:0000313" key="1">
    <source>
        <dbReference type="EMBL" id="QPB83745.1"/>
    </source>
</evidence>
<proteinExistence type="predicted"/>
<dbReference type="AlphaFoldDB" id="A0A5S3V072"/>
<accession>A0A5S3V072</accession>
<dbReference type="RefSeq" id="WP_138537780.1">
    <property type="nucleotide sequence ID" value="NZ_CP045429.1"/>
</dbReference>